<dbReference type="PROSITE" id="PS51435">
    <property type="entry name" value="AP_NUCLEASE_F1_4"/>
    <property type="match status" value="1"/>
</dbReference>
<dbReference type="SUPFAM" id="SSF56219">
    <property type="entry name" value="DNase I-like"/>
    <property type="match status" value="1"/>
</dbReference>
<proteinExistence type="inferred from homology"/>
<evidence type="ECO:0000256" key="2">
    <source>
        <dbReference type="ARBA" id="ARBA00007092"/>
    </source>
</evidence>
<evidence type="ECO:0000256" key="3">
    <source>
        <dbReference type="ARBA" id="ARBA00022723"/>
    </source>
</evidence>
<dbReference type="FunFam" id="3.60.10.10:FF:000034">
    <property type="entry name" value="Exodeoxyribonuclease III"/>
    <property type="match status" value="1"/>
</dbReference>
<dbReference type="GO" id="GO:0008311">
    <property type="term" value="F:double-stranded DNA 3'-5' DNA exonuclease activity"/>
    <property type="evidence" value="ECO:0007669"/>
    <property type="project" value="TreeGrafter"/>
</dbReference>
<reference evidence="11" key="1">
    <citation type="submission" date="2016-11" db="EMBL/GenBank/DDBJ databases">
        <authorList>
            <person name="Varghese N."/>
            <person name="Submissions S."/>
        </authorList>
    </citation>
    <scope>NUCLEOTIDE SEQUENCE [LARGE SCALE GENOMIC DNA]</scope>
    <source>
        <strain evidence="11">313</strain>
    </source>
</reference>
<keyword evidence="5 7" id="KW-0460">Magnesium</keyword>
<feature type="active site" description="Proton donor/acceptor" evidence="6">
    <location>
        <position position="144"/>
    </location>
</feature>
<organism evidence="10 11">
    <name type="scientific">Carnobacterium alterfunditum</name>
    <dbReference type="NCBI Taxonomy" id="28230"/>
    <lineage>
        <taxon>Bacteria</taxon>
        <taxon>Bacillati</taxon>
        <taxon>Bacillota</taxon>
        <taxon>Bacilli</taxon>
        <taxon>Lactobacillales</taxon>
        <taxon>Carnobacteriaceae</taxon>
        <taxon>Carnobacterium</taxon>
    </lineage>
</organism>
<dbReference type="RefSeq" id="WP_034546065.1">
    <property type="nucleotide sequence ID" value="NZ_FSRN01000001.1"/>
</dbReference>
<feature type="binding site" evidence="7">
    <location>
        <position position="144"/>
    </location>
    <ligand>
        <name>Mg(2+)</name>
        <dbReference type="ChEBI" id="CHEBI:18420"/>
        <label>1</label>
    </ligand>
</feature>
<dbReference type="InterPro" id="IPR036691">
    <property type="entry name" value="Endo/exonu/phosph_ase_sf"/>
</dbReference>
<evidence type="ECO:0000313" key="11">
    <source>
        <dbReference type="Proteomes" id="UP000184758"/>
    </source>
</evidence>
<dbReference type="InterPro" id="IPR020847">
    <property type="entry name" value="AP_endonuclease_F1_BS"/>
</dbReference>
<dbReference type="AlphaFoldDB" id="A0A1N6HZ08"/>
<evidence type="ECO:0000256" key="7">
    <source>
        <dbReference type="PIRSR" id="PIRSR604808-2"/>
    </source>
</evidence>
<evidence type="ECO:0000256" key="5">
    <source>
        <dbReference type="ARBA" id="ARBA00022842"/>
    </source>
</evidence>
<dbReference type="CDD" id="cd09087">
    <property type="entry name" value="Ape1-like_AP-endo"/>
    <property type="match status" value="1"/>
</dbReference>
<evidence type="ECO:0000256" key="8">
    <source>
        <dbReference type="PIRSR" id="PIRSR604808-3"/>
    </source>
</evidence>
<dbReference type="eggNOG" id="COG0708">
    <property type="taxonomic scope" value="Bacteria"/>
</dbReference>
<feature type="site" description="Transition state stabilizer" evidence="8">
    <location>
        <position position="146"/>
    </location>
</feature>
<evidence type="ECO:0000256" key="6">
    <source>
        <dbReference type="PIRSR" id="PIRSR604808-1"/>
    </source>
</evidence>
<dbReference type="PANTHER" id="PTHR22748:SF6">
    <property type="entry name" value="DNA-(APURINIC OR APYRIMIDINIC SITE) ENDONUCLEASE"/>
    <property type="match status" value="1"/>
</dbReference>
<evidence type="ECO:0000256" key="4">
    <source>
        <dbReference type="ARBA" id="ARBA00022801"/>
    </source>
</evidence>
<dbReference type="Pfam" id="PF03372">
    <property type="entry name" value="Exo_endo_phos"/>
    <property type="match status" value="1"/>
</dbReference>
<sequence length="253" mass="29710">MKFISWNVNGLRAIIKKGFMEIFEELDADFFCLQETKLQEGQIEFELPGYYTYWNYAEKKGYAGTAIFTKHEALSVVTGIGKPEHDQEGRVITLTYPNYYVVNCYTPNSQSELKRLAYRMQWEDDFLAYLKMLDSEKPVILCGDLNVAHKNIDLKNWKTNQQNAGFSEEERMKFSTLLDNGFIDTFRYFHPDLEGAYTWWNYRFNARKTNAGWRIDYFCVSKRLQDQLQEANILKDIVGSDHCPVELTLKDLV</sequence>
<feature type="binding site" evidence="7">
    <location>
        <position position="242"/>
    </location>
    <ligand>
        <name>Mg(2+)</name>
        <dbReference type="ChEBI" id="CHEBI:18420"/>
        <label>1</label>
    </ligand>
</feature>
<keyword evidence="11" id="KW-1185">Reference proteome</keyword>
<dbReference type="GO" id="GO:0046872">
    <property type="term" value="F:metal ion binding"/>
    <property type="evidence" value="ECO:0007669"/>
    <property type="project" value="UniProtKB-KW"/>
</dbReference>
<keyword evidence="4" id="KW-0378">Hydrolase</keyword>
<dbReference type="PROSITE" id="PS00726">
    <property type="entry name" value="AP_NUCLEASE_F1_1"/>
    <property type="match status" value="1"/>
</dbReference>
<keyword evidence="3 7" id="KW-0479">Metal-binding</keyword>
<evidence type="ECO:0000259" key="9">
    <source>
        <dbReference type="Pfam" id="PF03372"/>
    </source>
</evidence>
<dbReference type="InterPro" id="IPR004808">
    <property type="entry name" value="AP_endonuc_1"/>
</dbReference>
<comment type="similarity">
    <text evidence="2">Belongs to the DNA repair enzymes AP/ExoA family.</text>
</comment>
<comment type="cofactor">
    <cofactor evidence="1">
        <name>Mn(2+)</name>
        <dbReference type="ChEBI" id="CHEBI:29035"/>
    </cofactor>
</comment>
<protein>
    <submittedName>
        <fullName evidence="10">Exodeoxyribonuclease-3</fullName>
    </submittedName>
</protein>
<feature type="domain" description="Endonuclease/exonuclease/phosphatase" evidence="9">
    <location>
        <begin position="4"/>
        <end position="242"/>
    </location>
</feature>
<feature type="binding site" evidence="7">
    <location>
        <position position="35"/>
    </location>
    <ligand>
        <name>Mg(2+)</name>
        <dbReference type="ChEBI" id="CHEBI:18420"/>
        <label>1</label>
    </ligand>
</feature>
<dbReference type="NCBIfam" id="TIGR00633">
    <property type="entry name" value="xth"/>
    <property type="match status" value="1"/>
</dbReference>
<dbReference type="EMBL" id="FSRN01000001">
    <property type="protein sequence ID" value="SIO25052.1"/>
    <property type="molecule type" value="Genomic_DNA"/>
</dbReference>
<dbReference type="GO" id="GO:0006284">
    <property type="term" value="P:base-excision repair"/>
    <property type="evidence" value="ECO:0007669"/>
    <property type="project" value="TreeGrafter"/>
</dbReference>
<feature type="binding site" evidence="7">
    <location>
        <position position="7"/>
    </location>
    <ligand>
        <name>Mg(2+)</name>
        <dbReference type="ChEBI" id="CHEBI:18420"/>
        <label>1</label>
    </ligand>
</feature>
<feature type="site" description="Important for catalytic activity" evidence="8">
    <location>
        <position position="216"/>
    </location>
</feature>
<dbReference type="OrthoDB" id="9803914at2"/>
<dbReference type="NCBIfam" id="TIGR00195">
    <property type="entry name" value="exoDNase_III"/>
    <property type="match status" value="1"/>
</dbReference>
<feature type="active site" evidence="6">
    <location>
        <position position="105"/>
    </location>
</feature>
<accession>A0A1N6HZ08</accession>
<comment type="cofactor">
    <cofactor evidence="7">
        <name>Mg(2+)</name>
        <dbReference type="ChEBI" id="CHEBI:18420"/>
    </cofactor>
    <cofactor evidence="7">
        <name>Mn(2+)</name>
        <dbReference type="ChEBI" id="CHEBI:29035"/>
    </cofactor>
    <text evidence="7">Probably binds two magnesium or manganese ions per subunit.</text>
</comment>
<dbReference type="Gene3D" id="3.60.10.10">
    <property type="entry name" value="Endonuclease/exonuclease/phosphatase"/>
    <property type="match status" value="1"/>
</dbReference>
<dbReference type="PANTHER" id="PTHR22748">
    <property type="entry name" value="AP ENDONUCLEASE"/>
    <property type="match status" value="1"/>
</dbReference>
<feature type="site" description="Interaction with DNA substrate" evidence="8">
    <location>
        <position position="242"/>
    </location>
</feature>
<dbReference type="STRING" id="28230.SAMN05878443_2188"/>
<dbReference type="Proteomes" id="UP000184758">
    <property type="component" value="Unassembled WGS sequence"/>
</dbReference>
<feature type="active site" description="Proton acceptor" evidence="6">
    <location>
        <position position="242"/>
    </location>
</feature>
<dbReference type="GO" id="GO:0008081">
    <property type="term" value="F:phosphoric diester hydrolase activity"/>
    <property type="evidence" value="ECO:0007669"/>
    <property type="project" value="TreeGrafter"/>
</dbReference>
<name>A0A1N6HZ08_9LACT</name>
<evidence type="ECO:0000313" key="10">
    <source>
        <dbReference type="EMBL" id="SIO25052.1"/>
    </source>
</evidence>
<keyword evidence="7" id="KW-0464">Manganese</keyword>
<feature type="binding site" evidence="7">
    <location>
        <position position="241"/>
    </location>
    <ligand>
        <name>Mg(2+)</name>
        <dbReference type="ChEBI" id="CHEBI:18420"/>
        <label>1</label>
    </ligand>
</feature>
<dbReference type="GO" id="GO:0003677">
    <property type="term" value="F:DNA binding"/>
    <property type="evidence" value="ECO:0007669"/>
    <property type="project" value="InterPro"/>
</dbReference>
<feature type="binding site" evidence="7">
    <location>
        <position position="146"/>
    </location>
    <ligand>
        <name>Mg(2+)</name>
        <dbReference type="ChEBI" id="CHEBI:18420"/>
        <label>1</label>
    </ligand>
</feature>
<dbReference type="InterPro" id="IPR005135">
    <property type="entry name" value="Endo/exonuclease/phosphatase"/>
</dbReference>
<evidence type="ECO:0000256" key="1">
    <source>
        <dbReference type="ARBA" id="ARBA00001936"/>
    </source>
</evidence>
<gene>
    <name evidence="10" type="ORF">SAMN05878443_2188</name>
</gene>
<dbReference type="GO" id="GO:0003906">
    <property type="term" value="F:DNA-(apurinic or apyrimidinic site) endonuclease activity"/>
    <property type="evidence" value="ECO:0007669"/>
    <property type="project" value="TreeGrafter"/>
</dbReference>